<dbReference type="RefSeq" id="WP_147058601.1">
    <property type="nucleotide sequence ID" value="NZ_CP042437.1"/>
</dbReference>
<evidence type="ECO:0008006" key="3">
    <source>
        <dbReference type="Google" id="ProtNLM"/>
    </source>
</evidence>
<dbReference type="KEGG" id="mgk:FSB76_25945"/>
<name>A0A5B8W5Z3_9SPHI</name>
<keyword evidence="2" id="KW-1185">Reference proteome</keyword>
<proteinExistence type="predicted"/>
<evidence type="ECO:0000313" key="2">
    <source>
        <dbReference type="Proteomes" id="UP000321362"/>
    </source>
</evidence>
<dbReference type="EMBL" id="CP042437">
    <property type="protein sequence ID" value="QEC79223.1"/>
    <property type="molecule type" value="Genomic_DNA"/>
</dbReference>
<gene>
    <name evidence="1" type="ORF">FSB76_25945</name>
</gene>
<dbReference type="OrthoDB" id="798979at2"/>
<organism evidence="1 2">
    <name type="scientific">Mucilaginibacter ginsenosidivorax</name>
    <dbReference type="NCBI Taxonomy" id="862126"/>
    <lineage>
        <taxon>Bacteria</taxon>
        <taxon>Pseudomonadati</taxon>
        <taxon>Bacteroidota</taxon>
        <taxon>Sphingobacteriia</taxon>
        <taxon>Sphingobacteriales</taxon>
        <taxon>Sphingobacteriaceae</taxon>
        <taxon>Mucilaginibacter</taxon>
    </lineage>
</organism>
<sequence>MSLQFISDSTGETTGVFIPINEWNELKSRFKGIEQEEFTVPAWHVDLVRNRVYDYKNQPEQAIDFDTAMDDIEKEL</sequence>
<protein>
    <recommendedName>
        <fullName evidence="3">Addiction module component CHP02574 family protein</fullName>
    </recommendedName>
</protein>
<dbReference type="Proteomes" id="UP000321362">
    <property type="component" value="Chromosome"/>
</dbReference>
<reference evidence="1 2" key="1">
    <citation type="journal article" date="2013" name="J. Microbiol.">
        <title>Mucilaginibacter ginsenosidivorax sp. nov., with ginsenoside converting activity isolated from sediment.</title>
        <authorList>
            <person name="Kim J.K."/>
            <person name="Choi T.E."/>
            <person name="Liu Q.M."/>
            <person name="Park H.Y."/>
            <person name="Yi T.H."/>
            <person name="Yoon M.H."/>
            <person name="Kim S.C."/>
            <person name="Im W.T."/>
        </authorList>
    </citation>
    <scope>NUCLEOTIDE SEQUENCE [LARGE SCALE GENOMIC DNA]</scope>
    <source>
        <strain evidence="1 2">KHI28</strain>
    </source>
</reference>
<evidence type="ECO:0000313" key="1">
    <source>
        <dbReference type="EMBL" id="QEC79223.1"/>
    </source>
</evidence>
<dbReference type="AlphaFoldDB" id="A0A5B8W5Z3"/>
<accession>A0A5B8W5Z3</accession>